<sequence>MAVDEGGAGPSERPGRRQETEVGAFKDPAQGDSEPTCRRPQVTREGTQRAHPLVMAPLCDYYSTGQVFIEPAPLALPMAAAILDFHQWRGACSPNLVATL</sequence>
<evidence type="ECO:0000313" key="3">
    <source>
        <dbReference type="Proteomes" id="UP000006643"/>
    </source>
</evidence>
<dbReference type="RefSeq" id="XP_002894918.1">
    <property type="nucleotide sequence ID" value="XM_002894872.1"/>
</dbReference>
<feature type="region of interest" description="Disordered" evidence="1">
    <location>
        <begin position="1"/>
        <end position="49"/>
    </location>
</feature>
<dbReference type="Proteomes" id="UP000006643">
    <property type="component" value="Unassembled WGS sequence"/>
</dbReference>
<evidence type="ECO:0000256" key="1">
    <source>
        <dbReference type="SAM" id="MobiDB-lite"/>
    </source>
</evidence>
<dbReference type="GeneID" id="9472360"/>
<dbReference type="EMBL" id="DS028495">
    <property type="protein sequence ID" value="EEY63136.1"/>
    <property type="molecule type" value="Genomic_DNA"/>
</dbReference>
<proteinExistence type="predicted"/>
<organism evidence="2 3">
    <name type="scientific">Phytophthora infestans (strain T30-4)</name>
    <name type="common">Potato late blight agent</name>
    <dbReference type="NCBI Taxonomy" id="403677"/>
    <lineage>
        <taxon>Eukaryota</taxon>
        <taxon>Sar</taxon>
        <taxon>Stramenopiles</taxon>
        <taxon>Oomycota</taxon>
        <taxon>Peronosporomycetes</taxon>
        <taxon>Peronosporales</taxon>
        <taxon>Peronosporaceae</taxon>
        <taxon>Phytophthora</taxon>
    </lineage>
</organism>
<evidence type="ECO:0000313" key="2">
    <source>
        <dbReference type="EMBL" id="EEY63136.1"/>
    </source>
</evidence>
<reference evidence="3" key="1">
    <citation type="journal article" date="2009" name="Nature">
        <title>Genome sequence and analysis of the Irish potato famine pathogen Phytophthora infestans.</title>
        <authorList>
            <consortium name="The Broad Institute Genome Sequencing Platform"/>
            <person name="Haas B.J."/>
            <person name="Kamoun S."/>
            <person name="Zody M.C."/>
            <person name="Jiang R.H."/>
            <person name="Handsaker R.E."/>
            <person name="Cano L.M."/>
            <person name="Grabherr M."/>
            <person name="Kodira C.D."/>
            <person name="Raffaele S."/>
            <person name="Torto-Alalibo T."/>
            <person name="Bozkurt T.O."/>
            <person name="Ah-Fong A.M."/>
            <person name="Alvarado L."/>
            <person name="Anderson V.L."/>
            <person name="Armstrong M.R."/>
            <person name="Avrova A."/>
            <person name="Baxter L."/>
            <person name="Beynon J."/>
            <person name="Boevink P.C."/>
            <person name="Bollmann S.R."/>
            <person name="Bos J.I."/>
            <person name="Bulone V."/>
            <person name="Cai G."/>
            <person name="Cakir C."/>
            <person name="Carrington J.C."/>
            <person name="Chawner M."/>
            <person name="Conti L."/>
            <person name="Costanzo S."/>
            <person name="Ewan R."/>
            <person name="Fahlgren N."/>
            <person name="Fischbach M.A."/>
            <person name="Fugelstad J."/>
            <person name="Gilroy E.M."/>
            <person name="Gnerre S."/>
            <person name="Green P.J."/>
            <person name="Grenville-Briggs L.J."/>
            <person name="Griffith J."/>
            <person name="Grunwald N.J."/>
            <person name="Horn K."/>
            <person name="Horner N.R."/>
            <person name="Hu C.H."/>
            <person name="Huitema E."/>
            <person name="Jeong D.H."/>
            <person name="Jones A.M."/>
            <person name="Jones J.D."/>
            <person name="Jones R.W."/>
            <person name="Karlsson E.K."/>
            <person name="Kunjeti S.G."/>
            <person name="Lamour K."/>
            <person name="Liu Z."/>
            <person name="Ma L."/>
            <person name="Maclean D."/>
            <person name="Chibucos M.C."/>
            <person name="McDonald H."/>
            <person name="McWalters J."/>
            <person name="Meijer H.J."/>
            <person name="Morgan W."/>
            <person name="Morris P.F."/>
            <person name="Munro C.A."/>
            <person name="O'Neill K."/>
            <person name="Ospina-Giraldo M."/>
            <person name="Pinzon A."/>
            <person name="Pritchard L."/>
            <person name="Ramsahoye B."/>
            <person name="Ren Q."/>
            <person name="Restrepo S."/>
            <person name="Roy S."/>
            <person name="Sadanandom A."/>
            <person name="Savidor A."/>
            <person name="Schornack S."/>
            <person name="Schwartz D.C."/>
            <person name="Schumann U.D."/>
            <person name="Schwessinger B."/>
            <person name="Seyer L."/>
            <person name="Sharpe T."/>
            <person name="Silvar C."/>
            <person name="Song J."/>
            <person name="Studholme D.J."/>
            <person name="Sykes S."/>
            <person name="Thines M."/>
            <person name="van de Vondervoort P.J."/>
            <person name="Phuntumart V."/>
            <person name="Wawra S."/>
            <person name="Weide R."/>
            <person name="Win J."/>
            <person name="Young C."/>
            <person name="Zhou S."/>
            <person name="Fry W."/>
            <person name="Meyers B.C."/>
            <person name="van West P."/>
            <person name="Ristaino J."/>
            <person name="Govers F."/>
            <person name="Birch P.R."/>
            <person name="Whisson S.C."/>
            <person name="Judelson H.S."/>
            <person name="Nusbaum C."/>
        </authorList>
    </citation>
    <scope>NUCLEOTIDE SEQUENCE [LARGE SCALE GENOMIC DNA]</scope>
    <source>
        <strain evidence="3">T30-4</strain>
    </source>
</reference>
<dbReference type="VEuPathDB" id="FungiDB:PITG_21512"/>
<keyword evidence="3" id="KW-1185">Reference proteome</keyword>
<dbReference type="AlphaFoldDB" id="D0P454"/>
<protein>
    <submittedName>
        <fullName evidence="2">Uncharacterized protein</fullName>
    </submittedName>
</protein>
<dbReference type="HOGENOM" id="CLU_2311641_0_0_1"/>
<dbReference type="InParanoid" id="D0P454"/>
<accession>D0P454</accession>
<dbReference type="KEGG" id="pif:PITG_21512"/>
<gene>
    <name evidence="2" type="ORF">PITG_21512</name>
</gene>
<name>D0P454_PHYIT</name>